<proteinExistence type="predicted"/>
<comment type="caution">
    <text evidence="2">The sequence shown here is derived from an EMBL/GenBank/DDBJ whole genome shotgun (WGS) entry which is preliminary data.</text>
</comment>
<dbReference type="Proteomes" id="UP000193498">
    <property type="component" value="Unassembled WGS sequence"/>
</dbReference>
<dbReference type="InterPro" id="IPR024047">
    <property type="entry name" value="MM3350-like_sf"/>
</dbReference>
<keyword evidence="3" id="KW-1185">Reference proteome</keyword>
<dbReference type="InParanoid" id="A0A1Y1Y3L2"/>
<accession>A0A1Y1Y3L2</accession>
<feature type="domain" description="Plasmid pRiA4b Orf3-like" evidence="1">
    <location>
        <begin position="37"/>
        <end position="82"/>
    </location>
</feature>
<sequence>MDVHPSSNQLLSLFHFVRDIMTNSNERLHVVRASLSHQPNIWRTVLIPERFSLLQLHIVLQDLFGWRDSEYSFHIYHQSTPNLPQSDLGECPEVEALLPYYYPSVVYQLVLPNECDSWVKPIAPGVYIGRLFIHMTQLRCSPTGKAKARSSYSPCES</sequence>
<evidence type="ECO:0000259" key="1">
    <source>
        <dbReference type="Pfam" id="PF07929"/>
    </source>
</evidence>
<dbReference type="EMBL" id="MCFE01000269">
    <property type="protein sequence ID" value="ORX92590.1"/>
    <property type="molecule type" value="Genomic_DNA"/>
</dbReference>
<evidence type="ECO:0000313" key="3">
    <source>
        <dbReference type="Proteomes" id="UP000193498"/>
    </source>
</evidence>
<gene>
    <name evidence="2" type="ORF">K493DRAFT_316511</name>
</gene>
<reference evidence="2 3" key="1">
    <citation type="submission" date="2016-07" db="EMBL/GenBank/DDBJ databases">
        <title>Pervasive Adenine N6-methylation of Active Genes in Fungi.</title>
        <authorList>
            <consortium name="DOE Joint Genome Institute"/>
            <person name="Mondo S.J."/>
            <person name="Dannebaum R.O."/>
            <person name="Kuo R.C."/>
            <person name="Labutti K."/>
            <person name="Haridas S."/>
            <person name="Kuo A."/>
            <person name="Salamov A."/>
            <person name="Ahrendt S.R."/>
            <person name="Lipzen A."/>
            <person name="Sullivan W."/>
            <person name="Andreopoulos W.B."/>
            <person name="Clum A."/>
            <person name="Lindquist E."/>
            <person name="Daum C."/>
            <person name="Ramamoorthy G.K."/>
            <person name="Gryganskyi A."/>
            <person name="Culley D."/>
            <person name="Magnuson J.K."/>
            <person name="James T.Y."/>
            <person name="O'Malley M.A."/>
            <person name="Stajich J.E."/>
            <person name="Spatafora J.W."/>
            <person name="Visel A."/>
            <person name="Grigoriev I.V."/>
        </authorList>
    </citation>
    <scope>NUCLEOTIDE SEQUENCE [LARGE SCALE GENOMIC DNA]</scope>
    <source>
        <strain evidence="2 3">CBS 931.73</strain>
    </source>
</reference>
<dbReference type="Pfam" id="PF07929">
    <property type="entry name" value="PRiA4_ORF3"/>
    <property type="match status" value="1"/>
</dbReference>
<evidence type="ECO:0000313" key="2">
    <source>
        <dbReference type="EMBL" id="ORX92590.1"/>
    </source>
</evidence>
<organism evidence="2 3">
    <name type="scientific">Basidiobolus meristosporus CBS 931.73</name>
    <dbReference type="NCBI Taxonomy" id="1314790"/>
    <lineage>
        <taxon>Eukaryota</taxon>
        <taxon>Fungi</taxon>
        <taxon>Fungi incertae sedis</taxon>
        <taxon>Zoopagomycota</taxon>
        <taxon>Entomophthoromycotina</taxon>
        <taxon>Basidiobolomycetes</taxon>
        <taxon>Basidiobolales</taxon>
        <taxon>Basidiobolaceae</taxon>
        <taxon>Basidiobolus</taxon>
    </lineage>
</organism>
<dbReference type="Gene3D" id="3.10.290.30">
    <property type="entry name" value="MM3350-like"/>
    <property type="match status" value="1"/>
</dbReference>
<dbReference type="InterPro" id="IPR012912">
    <property type="entry name" value="Plasmid_pRiA4b_Orf3-like"/>
</dbReference>
<name>A0A1Y1Y3L2_9FUNG</name>
<dbReference type="OrthoDB" id="2328196at2759"/>
<protein>
    <recommendedName>
        <fullName evidence="1">Plasmid pRiA4b Orf3-like domain-containing protein</fullName>
    </recommendedName>
</protein>
<dbReference type="SUPFAM" id="SSF159941">
    <property type="entry name" value="MM3350-like"/>
    <property type="match status" value="1"/>
</dbReference>
<dbReference type="AlphaFoldDB" id="A0A1Y1Y3L2"/>